<dbReference type="Gene3D" id="3.10.450.50">
    <property type="match status" value="1"/>
</dbReference>
<dbReference type="OrthoDB" id="4941530at2"/>
<dbReference type="Proteomes" id="UP000463857">
    <property type="component" value="Chromosome"/>
</dbReference>
<evidence type="ECO:0000259" key="1">
    <source>
        <dbReference type="Pfam" id="PF13577"/>
    </source>
</evidence>
<name>A0A7L4YNB7_9ACTN</name>
<dbReference type="InParanoid" id="A0A7L4YNB7"/>
<organism evidence="2 3">
    <name type="scientific">Epidermidibacterium keratini</name>
    <dbReference type="NCBI Taxonomy" id="1891644"/>
    <lineage>
        <taxon>Bacteria</taxon>
        <taxon>Bacillati</taxon>
        <taxon>Actinomycetota</taxon>
        <taxon>Actinomycetes</taxon>
        <taxon>Sporichthyales</taxon>
        <taxon>Sporichthyaceae</taxon>
        <taxon>Epidermidibacterium</taxon>
    </lineage>
</organism>
<dbReference type="InterPro" id="IPR032710">
    <property type="entry name" value="NTF2-like_dom_sf"/>
</dbReference>
<sequence length="164" mass="18619">MATVEERLQRLEDLHELQQLRATYCQHLDDGRWEELADLFTADGAFVGLATARGRSELIEFFAGLQDGPLSAWWHFSANETLEIDGDRASGQTWLWQPCVVDGESQIAAGRYADQMAREADGRWRFVERRVTFFWWGPLAEGWDRGRFGFPPAAEAADPVQAAK</sequence>
<dbReference type="AlphaFoldDB" id="A0A7L4YNB7"/>
<reference evidence="2 3" key="1">
    <citation type="journal article" date="2018" name="Int. J. Syst. Evol. Microbiol.">
        <title>Epidermidibacterium keratini gen. nov., sp. nov., a member of the family Sporichthyaceae, isolated from keratin epidermis.</title>
        <authorList>
            <person name="Lee D.G."/>
            <person name="Trujillo M.E."/>
            <person name="Kang S."/>
            <person name="Nam J.J."/>
            <person name="Kim Y.J."/>
        </authorList>
    </citation>
    <scope>NUCLEOTIDE SEQUENCE [LARGE SCALE GENOMIC DNA]</scope>
    <source>
        <strain evidence="2 3">EPI-7</strain>
    </source>
</reference>
<dbReference type="InterPro" id="IPR037401">
    <property type="entry name" value="SnoaL-like"/>
</dbReference>
<evidence type="ECO:0000313" key="3">
    <source>
        <dbReference type="Proteomes" id="UP000463857"/>
    </source>
</evidence>
<dbReference type="RefSeq" id="WP_159544734.1">
    <property type="nucleotide sequence ID" value="NZ_CP047156.1"/>
</dbReference>
<feature type="domain" description="SnoaL-like" evidence="1">
    <location>
        <begin position="9"/>
        <end position="130"/>
    </location>
</feature>
<gene>
    <name evidence="2" type="ORF">EK0264_08660</name>
</gene>
<dbReference type="KEGG" id="eke:EK0264_08660"/>
<proteinExistence type="predicted"/>
<dbReference type="Pfam" id="PF13577">
    <property type="entry name" value="SnoaL_4"/>
    <property type="match status" value="1"/>
</dbReference>
<keyword evidence="3" id="KW-1185">Reference proteome</keyword>
<accession>A0A7L4YNB7</accession>
<protein>
    <submittedName>
        <fullName evidence="2">Nuclear transport factor 2 family protein</fullName>
    </submittedName>
</protein>
<dbReference type="EMBL" id="CP047156">
    <property type="protein sequence ID" value="QHC00344.1"/>
    <property type="molecule type" value="Genomic_DNA"/>
</dbReference>
<evidence type="ECO:0000313" key="2">
    <source>
        <dbReference type="EMBL" id="QHC00344.1"/>
    </source>
</evidence>
<dbReference type="SUPFAM" id="SSF54427">
    <property type="entry name" value="NTF2-like"/>
    <property type="match status" value="1"/>
</dbReference>